<dbReference type="SUPFAM" id="SSF49785">
    <property type="entry name" value="Galactose-binding domain-like"/>
    <property type="match status" value="1"/>
</dbReference>
<sequence length="1042" mass="118111">MLFCSCKGQNVSEIVNRPTENEKTSIIWKIGENNSSGGDLALGPFDYQKFLSKDFGFEDRYFLIGTSTNSIDFPYVLPGPDDTWGGTWGTSGWRTHEVNILFDLEKVSNTLDHVLIVDLADSNTNRSLVKVSVNEQSEKFHIQGVSDSSLTKNPNKGAERLLRVPIEKGTLKPGGNLVNITVIEGSWIVFDQIKLEGSSNTKFQTVKDAFVRSVKVAPYEIEHNGAQYQPLLVDVEHISGAPTLVVMLDGDTILEETIEEGRYDFEAPMPATTTTKFSTYEVRINEKTVRSGEVQRGAAPLQTPADYVNTLIGTAHSRWMIAPGPWMPFSMVKLSPDNQNKGWQAGYQPSFESIGTFSHIHEWTMAGLGMMPTNGPLQIQVGDEFQPDSGYRSRMDKSSEEAPLGHYKVHLTDTDIWVDVTATTHGGFHKYEFPKGKNGRVMIDLHIEAEYDYKLLDIEINKVSDYRIEGMSHQISPRPTVWSNDADQEYTVNFVIEFDQPIAKIGVWKNDEVIEVSSIKAKDLKDAGMYVEFNTETNQTVKARSAISLVSIANASENLSTEITIPFGWDFDAVVNHNKSTWNEYFNRIKITSDNRLEKERFYSNFYRSLCRNIWSDVNGEWMAADETVQKFNDPDQVALGCDAFWNTFWNLNQFWNLVTPEWSSQWVNSQLAMYDVNGWLAKGPAGMEYIPVMVAEHEIPLIVSAYQMGIDDFDTKKALEAMVKMQTTPAGPVAGGFAGNRDLMAYMKYHYVPHDIGRFSNSLEYSFDDWTVGEFAKSLGEMDTFKKFNERGTWWKNAFGKDGFAQLRDSKGEFMDPFDPFQSGRNEEYVEGNSWQLSYFVPQDVPSLIQIMGEDKFVERLNWGFEASEPLRYNAPNDQYWDYPVVQGNQQSMHFAFLFNWANHPWLTQKWSRSIMDKYYGYGVANAYLGDEDQGQMSAWFVMAALGLFQTDGGARSEPIYEIASPLFEKTVIDLEERYGRGKQFTIEAKNVSKVNKYVQSAQLNGKELKTFFFPASELLKGGELILTMGAEANKSWGKPN</sequence>
<dbReference type="Gene3D" id="2.70.98.10">
    <property type="match status" value="1"/>
</dbReference>
<gene>
    <name evidence="7" type="ORF">GTK07_10615</name>
</gene>
<dbReference type="GO" id="GO:0005975">
    <property type="term" value="P:carbohydrate metabolic process"/>
    <property type="evidence" value="ECO:0007669"/>
    <property type="project" value="InterPro"/>
</dbReference>
<dbReference type="InterPro" id="IPR012939">
    <property type="entry name" value="Glyco_hydro_92"/>
</dbReference>
<evidence type="ECO:0000256" key="1">
    <source>
        <dbReference type="ARBA" id="ARBA00001913"/>
    </source>
</evidence>
<protein>
    <recommendedName>
        <fullName evidence="9">Glycoside hydrolase family 92 protein</fullName>
    </recommendedName>
</protein>
<reference evidence="7 8" key="1">
    <citation type="submission" date="2020-01" db="EMBL/GenBank/DDBJ databases">
        <title>Muricauda sediminis sp.nov. 40Bstr401.</title>
        <authorList>
            <person name="Xue Z."/>
            <person name="Zhu S."/>
            <person name="Ren N."/>
            <person name="Chen T."/>
            <person name="Chen X."/>
            <person name="Chen J."/>
            <person name="Yang J."/>
        </authorList>
    </citation>
    <scope>NUCLEOTIDE SEQUENCE [LARGE SCALE GENOMIC DNA]</scope>
    <source>
        <strain evidence="7 8">40Bstr401</strain>
    </source>
</reference>
<dbReference type="GO" id="GO:0006516">
    <property type="term" value="P:glycoprotein catabolic process"/>
    <property type="evidence" value="ECO:0007669"/>
    <property type="project" value="TreeGrafter"/>
</dbReference>
<dbReference type="GO" id="GO:0005829">
    <property type="term" value="C:cytosol"/>
    <property type="evidence" value="ECO:0007669"/>
    <property type="project" value="TreeGrafter"/>
</dbReference>
<dbReference type="PANTHER" id="PTHR12143:SF39">
    <property type="entry name" value="SECRETED PROTEIN"/>
    <property type="match status" value="1"/>
</dbReference>
<dbReference type="Pfam" id="PF07971">
    <property type="entry name" value="Glyco_hydro_92"/>
    <property type="match status" value="1"/>
</dbReference>
<organism evidence="7 8">
    <name type="scientific">Flagellimonas sediminis</name>
    <dbReference type="NCBI Taxonomy" id="2696468"/>
    <lineage>
        <taxon>Bacteria</taxon>
        <taxon>Pseudomonadati</taxon>
        <taxon>Bacteroidota</taxon>
        <taxon>Flavobacteriia</taxon>
        <taxon>Flavobacteriales</taxon>
        <taxon>Flavobacteriaceae</taxon>
        <taxon>Flagellimonas</taxon>
    </lineage>
</organism>
<dbReference type="Gene3D" id="3.30.2080.10">
    <property type="entry name" value="GH92 mannosidase domain"/>
    <property type="match status" value="1"/>
</dbReference>
<feature type="domain" description="Rhamnogalacturonan lyase" evidence="5">
    <location>
        <begin position="27"/>
        <end position="195"/>
    </location>
</feature>
<evidence type="ECO:0008006" key="9">
    <source>
        <dbReference type="Google" id="ProtNLM"/>
    </source>
</evidence>
<dbReference type="NCBIfam" id="TIGR01180">
    <property type="entry name" value="aman2_put"/>
    <property type="match status" value="1"/>
</dbReference>
<feature type="domain" description="Glycosyl hydrolase family 92 N-terminal" evidence="6">
    <location>
        <begin position="307"/>
        <end position="548"/>
    </location>
</feature>
<keyword evidence="8" id="KW-1185">Reference proteome</keyword>
<dbReference type="InterPro" id="IPR050883">
    <property type="entry name" value="PNGase"/>
</dbReference>
<name>A0A6I5KT67_9FLAO</name>
<dbReference type="EMBL" id="JAAAMI010000004">
    <property type="protein sequence ID" value="NDV43777.1"/>
    <property type="molecule type" value="Genomic_DNA"/>
</dbReference>
<feature type="domain" description="Glycosyl hydrolase family 92" evidence="4">
    <location>
        <begin position="554"/>
        <end position="1031"/>
    </location>
</feature>
<evidence type="ECO:0000259" key="6">
    <source>
        <dbReference type="Pfam" id="PF17678"/>
    </source>
</evidence>
<dbReference type="InterPro" id="IPR041371">
    <property type="entry name" value="GH92_N"/>
</dbReference>
<dbReference type="SUPFAM" id="SSF48208">
    <property type="entry name" value="Six-hairpin glycosidases"/>
    <property type="match status" value="1"/>
</dbReference>
<evidence type="ECO:0000259" key="5">
    <source>
        <dbReference type="Pfam" id="PF14683"/>
    </source>
</evidence>
<evidence type="ECO:0000313" key="7">
    <source>
        <dbReference type="EMBL" id="NDV43777.1"/>
    </source>
</evidence>
<dbReference type="Proteomes" id="UP000468707">
    <property type="component" value="Unassembled WGS sequence"/>
</dbReference>
<evidence type="ECO:0000313" key="8">
    <source>
        <dbReference type="Proteomes" id="UP000468707"/>
    </source>
</evidence>
<dbReference type="InterPro" id="IPR029411">
    <property type="entry name" value="RG-lyase_III"/>
</dbReference>
<dbReference type="Gene3D" id="1.20.1050.60">
    <property type="entry name" value="alpha-1,2-mannosidase"/>
    <property type="match status" value="1"/>
</dbReference>
<proteinExistence type="predicted"/>
<dbReference type="AlphaFoldDB" id="A0A6I5KT67"/>
<evidence type="ECO:0000256" key="2">
    <source>
        <dbReference type="ARBA" id="ARBA00011245"/>
    </source>
</evidence>
<dbReference type="GO" id="GO:0000224">
    <property type="term" value="F:peptide-N4-(N-acetyl-beta-glucosaminyl)asparagine amidase activity"/>
    <property type="evidence" value="ECO:0007669"/>
    <property type="project" value="TreeGrafter"/>
</dbReference>
<dbReference type="PANTHER" id="PTHR12143">
    <property type="entry name" value="PEPTIDE N-GLYCANASE PNGASE -RELATED"/>
    <property type="match status" value="1"/>
</dbReference>
<dbReference type="Pfam" id="PF17678">
    <property type="entry name" value="Glyco_hydro_92N"/>
    <property type="match status" value="1"/>
</dbReference>
<dbReference type="InterPro" id="IPR008928">
    <property type="entry name" value="6-hairpin_glycosidase_sf"/>
</dbReference>
<dbReference type="InterPro" id="IPR014718">
    <property type="entry name" value="GH-type_carb-bd"/>
</dbReference>
<dbReference type="Pfam" id="PF14683">
    <property type="entry name" value="CBM-like"/>
    <property type="match status" value="1"/>
</dbReference>
<comment type="caution">
    <text evidence="7">The sequence shown here is derived from an EMBL/GenBank/DDBJ whole genome shotgun (WGS) entry which is preliminary data.</text>
</comment>
<dbReference type="GO" id="GO:0030246">
    <property type="term" value="F:carbohydrate binding"/>
    <property type="evidence" value="ECO:0007669"/>
    <property type="project" value="InterPro"/>
</dbReference>
<comment type="subunit">
    <text evidence="2">Monomer.</text>
</comment>
<accession>A0A6I5KT67</accession>
<dbReference type="InterPro" id="IPR005887">
    <property type="entry name" value="GH92_a_mannosidase_put"/>
</dbReference>
<keyword evidence="3" id="KW-0106">Calcium</keyword>
<evidence type="ECO:0000259" key="4">
    <source>
        <dbReference type="Pfam" id="PF07971"/>
    </source>
</evidence>
<evidence type="ECO:0000256" key="3">
    <source>
        <dbReference type="ARBA" id="ARBA00022837"/>
    </source>
</evidence>
<dbReference type="InterPro" id="IPR008979">
    <property type="entry name" value="Galactose-bd-like_sf"/>
</dbReference>
<dbReference type="Gene3D" id="2.60.120.260">
    <property type="entry name" value="Galactose-binding domain-like"/>
    <property type="match status" value="1"/>
</dbReference>
<comment type="cofactor">
    <cofactor evidence="1">
        <name>Ca(2+)</name>
        <dbReference type="ChEBI" id="CHEBI:29108"/>
    </cofactor>
</comment>
<dbReference type="Gene3D" id="1.20.1610.10">
    <property type="entry name" value="alpha-1,2-mannosidases domains"/>
    <property type="match status" value="1"/>
</dbReference>